<organism evidence="11">
    <name type="scientific">termite gut metagenome</name>
    <dbReference type="NCBI Taxonomy" id="433724"/>
    <lineage>
        <taxon>unclassified sequences</taxon>
        <taxon>metagenomes</taxon>
        <taxon>organismal metagenomes</taxon>
    </lineage>
</organism>
<dbReference type="GO" id="GO:0005737">
    <property type="term" value="C:cytoplasm"/>
    <property type="evidence" value="ECO:0007669"/>
    <property type="project" value="UniProtKB-SubCell"/>
</dbReference>
<evidence type="ECO:0000256" key="8">
    <source>
        <dbReference type="ARBA" id="ARBA00022881"/>
    </source>
</evidence>
<protein>
    <submittedName>
        <fullName evidence="11">UvrABC system protein A</fullName>
    </submittedName>
</protein>
<comment type="caution">
    <text evidence="11">The sequence shown here is derived from an EMBL/GenBank/DDBJ whole genome shotgun (WGS) entry which is preliminary data.</text>
</comment>
<dbReference type="Gene3D" id="1.20.1580.10">
    <property type="entry name" value="ABC transporter ATPase like domain"/>
    <property type="match status" value="1"/>
</dbReference>
<keyword evidence="8" id="KW-0267">Excision nuclease</keyword>
<evidence type="ECO:0000256" key="7">
    <source>
        <dbReference type="ARBA" id="ARBA00022840"/>
    </source>
</evidence>
<dbReference type="GO" id="GO:0005524">
    <property type="term" value="F:ATP binding"/>
    <property type="evidence" value="ECO:0007669"/>
    <property type="project" value="UniProtKB-KW"/>
</dbReference>
<feature type="non-terminal residue" evidence="11">
    <location>
        <position position="133"/>
    </location>
</feature>
<evidence type="ECO:0000256" key="5">
    <source>
        <dbReference type="ARBA" id="ARBA00022763"/>
    </source>
</evidence>
<dbReference type="GO" id="GO:0006281">
    <property type="term" value="P:DNA repair"/>
    <property type="evidence" value="ECO:0007669"/>
    <property type="project" value="UniProtKB-KW"/>
</dbReference>
<keyword evidence="4" id="KW-0547">Nucleotide-binding</keyword>
<keyword evidence="3" id="KW-0677">Repeat</keyword>
<dbReference type="SUPFAM" id="SSF52540">
    <property type="entry name" value="P-loop containing nucleoside triphosphate hydrolases"/>
    <property type="match status" value="1"/>
</dbReference>
<dbReference type="GO" id="GO:0004518">
    <property type="term" value="F:nuclease activity"/>
    <property type="evidence" value="ECO:0007669"/>
    <property type="project" value="UniProtKB-KW"/>
</dbReference>
<dbReference type="InterPro" id="IPR027417">
    <property type="entry name" value="P-loop_NTPase"/>
</dbReference>
<sequence>MKPEANYVKIGHYSISQLVDLSITDLKRFFETLELDEHDGKVARRILTEINSRIRFLIDVGLSYLTLNRLSNSLSGGESQRINLVTSLGSSLVGSLYILDEPSIGLHSRDTDKLIYVLRQLQSLGNTVVVVEH</sequence>
<comment type="subcellular location">
    <subcellularLocation>
        <location evidence="1">Cytoplasm</location>
    </subcellularLocation>
</comment>
<evidence type="ECO:0000256" key="1">
    <source>
        <dbReference type="ARBA" id="ARBA00004496"/>
    </source>
</evidence>
<proteinExistence type="predicted"/>
<evidence type="ECO:0000256" key="9">
    <source>
        <dbReference type="ARBA" id="ARBA00023125"/>
    </source>
</evidence>
<accession>A0A5J4QG96</accession>
<reference evidence="11" key="1">
    <citation type="submission" date="2019-03" db="EMBL/GenBank/DDBJ databases">
        <title>Single cell metagenomics reveals metabolic interactions within the superorganism composed of flagellate Streblomastix strix and complex community of Bacteroidetes bacteria on its surface.</title>
        <authorList>
            <person name="Treitli S.C."/>
            <person name="Kolisko M."/>
            <person name="Husnik F."/>
            <person name="Keeling P."/>
            <person name="Hampl V."/>
        </authorList>
    </citation>
    <scope>NUCLEOTIDE SEQUENCE</scope>
    <source>
        <strain evidence="11">STM</strain>
    </source>
</reference>
<keyword evidence="2" id="KW-0963">Cytoplasm</keyword>
<keyword evidence="5" id="KW-0227">DNA damage</keyword>
<evidence type="ECO:0000313" key="11">
    <source>
        <dbReference type="EMBL" id="KAA6320595.1"/>
    </source>
</evidence>
<keyword evidence="10" id="KW-0234">DNA repair</keyword>
<evidence type="ECO:0000256" key="3">
    <source>
        <dbReference type="ARBA" id="ARBA00022737"/>
    </source>
</evidence>
<evidence type="ECO:0000256" key="4">
    <source>
        <dbReference type="ARBA" id="ARBA00022741"/>
    </source>
</evidence>
<keyword evidence="7" id="KW-0067">ATP-binding</keyword>
<gene>
    <name evidence="11" type="ORF">EZS27_029653</name>
</gene>
<evidence type="ECO:0000256" key="2">
    <source>
        <dbReference type="ARBA" id="ARBA00022490"/>
    </source>
</evidence>
<evidence type="ECO:0000256" key="10">
    <source>
        <dbReference type="ARBA" id="ARBA00023204"/>
    </source>
</evidence>
<dbReference type="GO" id="GO:0003677">
    <property type="term" value="F:DNA binding"/>
    <property type="evidence" value="ECO:0007669"/>
    <property type="project" value="UniProtKB-KW"/>
</dbReference>
<keyword evidence="9" id="KW-0238">DNA-binding</keyword>
<dbReference type="AlphaFoldDB" id="A0A5J4QG96"/>
<name>A0A5J4QG96_9ZZZZ</name>
<dbReference type="Gene3D" id="3.40.50.300">
    <property type="entry name" value="P-loop containing nucleotide triphosphate hydrolases"/>
    <property type="match status" value="1"/>
</dbReference>
<evidence type="ECO:0000256" key="6">
    <source>
        <dbReference type="ARBA" id="ARBA00022769"/>
    </source>
</evidence>
<dbReference type="PANTHER" id="PTHR43152:SF3">
    <property type="entry name" value="UVRABC SYSTEM PROTEIN A"/>
    <property type="match status" value="1"/>
</dbReference>
<keyword evidence="6" id="KW-0228">DNA excision</keyword>
<dbReference type="PANTHER" id="PTHR43152">
    <property type="entry name" value="UVRABC SYSTEM PROTEIN A"/>
    <property type="match status" value="1"/>
</dbReference>
<dbReference type="EMBL" id="SNRY01003542">
    <property type="protein sequence ID" value="KAA6320595.1"/>
    <property type="molecule type" value="Genomic_DNA"/>
</dbReference>
<dbReference type="Gene3D" id="1.10.8.280">
    <property type="entry name" value="ABC transporter ATPase domain-like"/>
    <property type="match status" value="1"/>
</dbReference>